<accession>A0ABP7N4M0</accession>
<name>A0ABP7N4M0_9BACT</name>
<gene>
    <name evidence="2" type="ORF">GCM10022406_21370</name>
</gene>
<organism evidence="2 3">
    <name type="scientific">Hymenobacter algoricola</name>
    <dbReference type="NCBI Taxonomy" id="486267"/>
    <lineage>
        <taxon>Bacteria</taxon>
        <taxon>Pseudomonadati</taxon>
        <taxon>Bacteroidota</taxon>
        <taxon>Cytophagia</taxon>
        <taxon>Cytophagales</taxon>
        <taxon>Hymenobacteraceae</taxon>
        <taxon>Hymenobacter</taxon>
    </lineage>
</organism>
<keyword evidence="1" id="KW-1133">Transmembrane helix</keyword>
<comment type="caution">
    <text evidence="2">The sequence shown here is derived from an EMBL/GenBank/DDBJ whole genome shotgun (WGS) entry which is preliminary data.</text>
</comment>
<keyword evidence="1" id="KW-0472">Membrane</keyword>
<feature type="transmembrane region" description="Helical" evidence="1">
    <location>
        <begin position="6"/>
        <end position="26"/>
    </location>
</feature>
<dbReference type="EMBL" id="BAABDH010000038">
    <property type="protein sequence ID" value="GAA3936908.1"/>
    <property type="molecule type" value="Genomic_DNA"/>
</dbReference>
<feature type="transmembrane region" description="Helical" evidence="1">
    <location>
        <begin position="51"/>
        <end position="71"/>
    </location>
</feature>
<proteinExistence type="predicted"/>
<protein>
    <submittedName>
        <fullName evidence="2">Uncharacterized protein</fullName>
    </submittedName>
</protein>
<reference evidence="3" key="1">
    <citation type="journal article" date="2019" name="Int. J. Syst. Evol. Microbiol.">
        <title>The Global Catalogue of Microorganisms (GCM) 10K type strain sequencing project: providing services to taxonomists for standard genome sequencing and annotation.</title>
        <authorList>
            <consortium name="The Broad Institute Genomics Platform"/>
            <consortium name="The Broad Institute Genome Sequencing Center for Infectious Disease"/>
            <person name="Wu L."/>
            <person name="Ma J."/>
        </authorList>
    </citation>
    <scope>NUCLEOTIDE SEQUENCE [LARGE SCALE GENOMIC DNA]</scope>
    <source>
        <strain evidence="3">JCM 17214</strain>
    </source>
</reference>
<feature type="transmembrane region" description="Helical" evidence="1">
    <location>
        <begin position="77"/>
        <end position="97"/>
    </location>
</feature>
<keyword evidence="3" id="KW-1185">Reference proteome</keyword>
<evidence type="ECO:0000313" key="2">
    <source>
        <dbReference type="EMBL" id="GAA3936908.1"/>
    </source>
</evidence>
<evidence type="ECO:0000256" key="1">
    <source>
        <dbReference type="SAM" id="Phobius"/>
    </source>
</evidence>
<evidence type="ECO:0000313" key="3">
    <source>
        <dbReference type="Proteomes" id="UP001499909"/>
    </source>
</evidence>
<keyword evidence="1" id="KW-0812">Transmembrane</keyword>
<dbReference type="Proteomes" id="UP001499909">
    <property type="component" value="Unassembled WGS sequence"/>
</dbReference>
<sequence>MTFFSTLHFFPAAILIVVGILAVLLARSVRSGNMKILAGYAADSVTDKPGLAAWSGNNLLLLGGLQLAAGLVSLSNIFLGSLLFFLATLILVGRSVLGSRRFQR</sequence>
<dbReference type="RefSeq" id="WP_345113316.1">
    <property type="nucleotide sequence ID" value="NZ_BAABDH010000038.1"/>
</dbReference>